<name>A0A9X7R7F5_PSEDE</name>
<organism evidence="2 3">
    <name type="scientific">Pseudomonas denitrificans</name>
    <dbReference type="NCBI Taxonomy" id="43306"/>
    <lineage>
        <taxon>Bacteria</taxon>
        <taxon>Pseudomonadati</taxon>
        <taxon>Pseudomonadota</taxon>
        <taxon>Gammaproteobacteria</taxon>
        <taxon>Pseudomonadales</taxon>
        <taxon>Pseudomonadaceae</taxon>
        <taxon>Halopseudomonas</taxon>
    </lineage>
</organism>
<accession>A0A9X7R7F5</accession>
<keyword evidence="3" id="KW-1185">Reference proteome</keyword>
<evidence type="ECO:0000313" key="3">
    <source>
        <dbReference type="Proteomes" id="UP000326659"/>
    </source>
</evidence>
<gene>
    <name evidence="2" type="ORF">F1C79_30095</name>
</gene>
<dbReference type="InterPro" id="IPR000917">
    <property type="entry name" value="Sulfatase_N"/>
</dbReference>
<dbReference type="InterPro" id="IPR017850">
    <property type="entry name" value="Alkaline_phosphatase_core_sf"/>
</dbReference>
<dbReference type="PANTHER" id="PTHR43751:SF3">
    <property type="entry name" value="SULFATASE N-TERMINAL DOMAIN-CONTAINING PROTEIN"/>
    <property type="match status" value="1"/>
</dbReference>
<dbReference type="AlphaFoldDB" id="A0A9X7R7F5"/>
<proteinExistence type="predicted"/>
<dbReference type="EMBL" id="CP043626">
    <property type="protein sequence ID" value="QEY75531.1"/>
    <property type="molecule type" value="Genomic_DNA"/>
</dbReference>
<dbReference type="InterPro" id="IPR052701">
    <property type="entry name" value="GAG_Ulvan_Degrading_Sulfatases"/>
</dbReference>
<dbReference type="GO" id="GO:0016787">
    <property type="term" value="F:hydrolase activity"/>
    <property type="evidence" value="ECO:0007669"/>
    <property type="project" value="UniProtKB-KW"/>
</dbReference>
<sequence length="459" mass="50729">MWSVWGAAKVEPPFGKSVVFVGVDSLSKTSFDRAGREMPALHDLLHSSRVYERAYTPLGRTYPAWISILSGRTPQETGAICNLRNMEVVATNDLLSSRLQQDGFKTVFAIDERRFNNMGESFGFDRVIGPKVGVLDFVLQNFSDNPLSNLALQFGLAKLLYPYSYINSASYVNYSDVGFVNSVLSAVDGGGKVFLAVHFESAHFPYKTRHSAIKVKSDNTFWSQHAEALSAVDKQVAMLMSGLKDKGMLDDALVVLLSDHGEGLGDVERTLNVDGQAQDIVGYGHGVNLLSDAQNRVVLGTLVFRHGKVVNQASEDRQQVSLADIRAGVERYLQGEDPVLSSQSACMIVETGIRFSAAANYKTLNEAELAEQSASFYEVTGMGLLQLRESRLAELVRGKDVGLRCQDRLTYYSVERSGYLAFDLDSKGLPVRQVAPLDQDVQVIESYRRKYKDQYVEGL</sequence>
<dbReference type="KEGG" id="pden:F1C79_30095"/>
<evidence type="ECO:0000259" key="1">
    <source>
        <dbReference type="Pfam" id="PF00884"/>
    </source>
</evidence>
<reference evidence="2 3" key="1">
    <citation type="submission" date="2019-09" db="EMBL/GenBank/DDBJ databases">
        <title>Prosopis cineraria nodule microbiome.</title>
        <authorList>
            <person name="Chaluvadi S.R."/>
            <person name="Ali R."/>
            <person name="Wang X."/>
        </authorList>
    </citation>
    <scope>NUCLEOTIDE SEQUENCE [LARGE SCALE GENOMIC DNA]</scope>
    <source>
        <strain evidence="2 3">BG1</strain>
    </source>
</reference>
<dbReference type="OrthoDB" id="9803751at2"/>
<protein>
    <submittedName>
        <fullName evidence="2">Sulfatase-like hydrolase/transferase</fullName>
    </submittedName>
</protein>
<dbReference type="Pfam" id="PF00884">
    <property type="entry name" value="Sulfatase"/>
    <property type="match status" value="1"/>
</dbReference>
<feature type="domain" description="Sulfatase N-terminal" evidence="1">
    <location>
        <begin position="18"/>
        <end position="271"/>
    </location>
</feature>
<dbReference type="PANTHER" id="PTHR43751">
    <property type="entry name" value="SULFATASE"/>
    <property type="match status" value="1"/>
</dbReference>
<evidence type="ECO:0000313" key="2">
    <source>
        <dbReference type="EMBL" id="QEY75531.1"/>
    </source>
</evidence>
<keyword evidence="2" id="KW-0378">Hydrolase</keyword>
<dbReference type="Gene3D" id="3.40.720.10">
    <property type="entry name" value="Alkaline Phosphatase, subunit A"/>
    <property type="match status" value="1"/>
</dbReference>
<dbReference type="Proteomes" id="UP000326659">
    <property type="component" value="Chromosome"/>
</dbReference>
<dbReference type="SUPFAM" id="SSF53649">
    <property type="entry name" value="Alkaline phosphatase-like"/>
    <property type="match status" value="1"/>
</dbReference>